<reference evidence="1" key="1">
    <citation type="submission" date="2020-03" db="EMBL/GenBank/DDBJ databases">
        <title>The deep terrestrial virosphere.</title>
        <authorList>
            <person name="Holmfeldt K."/>
            <person name="Nilsson E."/>
            <person name="Simone D."/>
            <person name="Lopez-Fernandez M."/>
            <person name="Wu X."/>
            <person name="de Brujin I."/>
            <person name="Lundin D."/>
            <person name="Andersson A."/>
            <person name="Bertilsson S."/>
            <person name="Dopson M."/>
        </authorList>
    </citation>
    <scope>NUCLEOTIDE SEQUENCE</scope>
    <source>
        <strain evidence="1">MM415B02738</strain>
    </source>
</reference>
<sequence length="90" mass="10358">MSDRIGKYLRVQERLNGGRKTKRWALLANDGDELGEIAWYKSWRQYVLEPNACTVFNAGCLRDIIAFLDEQNKLVRARPQKTISESKAGE</sequence>
<proteinExistence type="predicted"/>
<protein>
    <submittedName>
        <fullName evidence="1">Uncharacterized protein</fullName>
    </submittedName>
</protein>
<gene>
    <name evidence="1" type="ORF">MM415B02738_0013</name>
</gene>
<organism evidence="1">
    <name type="scientific">viral metagenome</name>
    <dbReference type="NCBI Taxonomy" id="1070528"/>
    <lineage>
        <taxon>unclassified sequences</taxon>
        <taxon>metagenomes</taxon>
        <taxon>organismal metagenomes</taxon>
    </lineage>
</organism>
<name>A0A6M3L5P0_9ZZZZ</name>
<evidence type="ECO:0000313" key="1">
    <source>
        <dbReference type="EMBL" id="QJA88565.1"/>
    </source>
</evidence>
<dbReference type="AlphaFoldDB" id="A0A6M3L5P0"/>
<accession>A0A6M3L5P0</accession>
<dbReference type="EMBL" id="MT142788">
    <property type="protein sequence ID" value="QJA88565.1"/>
    <property type="molecule type" value="Genomic_DNA"/>
</dbReference>